<dbReference type="Pfam" id="PF00069">
    <property type="entry name" value="Pkinase"/>
    <property type="match status" value="1"/>
</dbReference>
<dbReference type="InterPro" id="IPR011009">
    <property type="entry name" value="Kinase-like_dom_sf"/>
</dbReference>
<evidence type="ECO:0000256" key="4">
    <source>
        <dbReference type="ARBA" id="ARBA00022840"/>
    </source>
</evidence>
<protein>
    <submittedName>
        <fullName evidence="6">Serine/threonine-protein kinase PknB</fullName>
        <ecNumber evidence="6">2.7.11.1</ecNumber>
    </submittedName>
</protein>
<keyword evidence="3 6" id="KW-0418">Kinase</keyword>
<organism evidence="6 7">
    <name type="scientific">Aquisphaera giovannonii</name>
    <dbReference type="NCBI Taxonomy" id="406548"/>
    <lineage>
        <taxon>Bacteria</taxon>
        <taxon>Pseudomonadati</taxon>
        <taxon>Planctomycetota</taxon>
        <taxon>Planctomycetia</taxon>
        <taxon>Isosphaerales</taxon>
        <taxon>Isosphaeraceae</taxon>
        <taxon>Aquisphaera</taxon>
    </lineage>
</organism>
<gene>
    <name evidence="6" type="primary">pknB_19</name>
    <name evidence="6" type="ORF">OJF2_29910</name>
</gene>
<dbReference type="GO" id="GO:0004674">
    <property type="term" value="F:protein serine/threonine kinase activity"/>
    <property type="evidence" value="ECO:0007669"/>
    <property type="project" value="UniProtKB-EC"/>
</dbReference>
<dbReference type="AlphaFoldDB" id="A0A5B9W1C6"/>
<dbReference type="OrthoDB" id="278617at2"/>
<dbReference type="SMART" id="SM00220">
    <property type="entry name" value="S_TKc"/>
    <property type="match status" value="1"/>
</dbReference>
<dbReference type="InterPro" id="IPR008271">
    <property type="entry name" value="Ser/Thr_kinase_AS"/>
</dbReference>
<dbReference type="Gene3D" id="3.30.200.20">
    <property type="entry name" value="Phosphorylase Kinase, domain 1"/>
    <property type="match status" value="1"/>
</dbReference>
<dbReference type="PROSITE" id="PS00108">
    <property type="entry name" value="PROTEIN_KINASE_ST"/>
    <property type="match status" value="1"/>
</dbReference>
<name>A0A5B9W1C6_9BACT</name>
<sequence length="396" mass="42402">MPSPTPAAPWADARRAAPPLRVAIIESDGGPRSSGEVLWPSDLTRLTGFSAGTRVLGSDQEPEGPDPIELFRTGCPSHPRAGMRLGRYRLLRHLGRGAQGDVWKALSLEGDASTPVALKVLNPAAARLASRRSQFRHEAERGARLAGPDLLRVLEFGEAQGVPFLVMPYVGGSSLAALIRARKARSDEESAGHERPLVAAEGADYLAGALRVVAAASRALGRIHAQRVVHRDVKPANILIEDRGLGVYLCDLGLGRDLDVATPEQMRDGAGTPMYMAPERLLRAPADERLCDIYGMGVTLYEAVTMERPFSPPAGLTHSLLSRFFLDNEPIPPRRALPELPPAVEAVILRAMARRPGDRYGSADELAAEVEGLIGHVGQGLPAPHIRVGGGRPPAR</sequence>
<keyword evidence="4" id="KW-0067">ATP-binding</keyword>
<dbReference type="InterPro" id="IPR000719">
    <property type="entry name" value="Prot_kinase_dom"/>
</dbReference>
<dbReference type="PANTHER" id="PTHR43289:SF6">
    <property type="entry name" value="SERINE_THREONINE-PROTEIN KINASE NEKL-3"/>
    <property type="match status" value="1"/>
</dbReference>
<evidence type="ECO:0000256" key="3">
    <source>
        <dbReference type="ARBA" id="ARBA00022777"/>
    </source>
</evidence>
<reference evidence="6 7" key="1">
    <citation type="submission" date="2019-08" db="EMBL/GenBank/DDBJ databases">
        <title>Deep-cultivation of Planctomycetes and their phenomic and genomic characterization uncovers novel biology.</title>
        <authorList>
            <person name="Wiegand S."/>
            <person name="Jogler M."/>
            <person name="Boedeker C."/>
            <person name="Pinto D."/>
            <person name="Vollmers J."/>
            <person name="Rivas-Marin E."/>
            <person name="Kohn T."/>
            <person name="Peeters S.H."/>
            <person name="Heuer A."/>
            <person name="Rast P."/>
            <person name="Oberbeckmann S."/>
            <person name="Bunk B."/>
            <person name="Jeske O."/>
            <person name="Meyerdierks A."/>
            <person name="Storesund J.E."/>
            <person name="Kallscheuer N."/>
            <person name="Luecker S."/>
            <person name="Lage O.M."/>
            <person name="Pohl T."/>
            <person name="Merkel B.J."/>
            <person name="Hornburger P."/>
            <person name="Mueller R.-W."/>
            <person name="Bruemmer F."/>
            <person name="Labrenz M."/>
            <person name="Spormann A.M."/>
            <person name="Op den Camp H."/>
            <person name="Overmann J."/>
            <person name="Amann R."/>
            <person name="Jetten M.S.M."/>
            <person name="Mascher T."/>
            <person name="Medema M.H."/>
            <person name="Devos D.P."/>
            <person name="Kaster A.-K."/>
            <person name="Ovreas L."/>
            <person name="Rohde M."/>
            <person name="Galperin M.Y."/>
            <person name="Jogler C."/>
        </authorList>
    </citation>
    <scope>NUCLEOTIDE SEQUENCE [LARGE SCALE GENOMIC DNA]</scope>
    <source>
        <strain evidence="6 7">OJF2</strain>
    </source>
</reference>
<feature type="domain" description="Protein kinase" evidence="5">
    <location>
        <begin position="88"/>
        <end position="374"/>
    </location>
</feature>
<dbReference type="CDD" id="cd14014">
    <property type="entry name" value="STKc_PknB_like"/>
    <property type="match status" value="1"/>
</dbReference>
<keyword evidence="2" id="KW-0547">Nucleotide-binding</keyword>
<proteinExistence type="predicted"/>
<evidence type="ECO:0000259" key="5">
    <source>
        <dbReference type="PROSITE" id="PS50011"/>
    </source>
</evidence>
<evidence type="ECO:0000256" key="1">
    <source>
        <dbReference type="ARBA" id="ARBA00022679"/>
    </source>
</evidence>
<evidence type="ECO:0000256" key="2">
    <source>
        <dbReference type="ARBA" id="ARBA00022741"/>
    </source>
</evidence>
<dbReference type="EMBL" id="CP042997">
    <property type="protein sequence ID" value="QEH34452.1"/>
    <property type="molecule type" value="Genomic_DNA"/>
</dbReference>
<evidence type="ECO:0000313" key="6">
    <source>
        <dbReference type="EMBL" id="QEH34452.1"/>
    </source>
</evidence>
<dbReference type="PROSITE" id="PS50011">
    <property type="entry name" value="PROTEIN_KINASE_DOM"/>
    <property type="match status" value="1"/>
</dbReference>
<dbReference type="Gene3D" id="1.10.510.10">
    <property type="entry name" value="Transferase(Phosphotransferase) domain 1"/>
    <property type="match status" value="1"/>
</dbReference>
<evidence type="ECO:0000313" key="7">
    <source>
        <dbReference type="Proteomes" id="UP000324233"/>
    </source>
</evidence>
<keyword evidence="1 6" id="KW-0808">Transferase</keyword>
<dbReference type="KEGG" id="agv:OJF2_29910"/>
<dbReference type="GO" id="GO:0005524">
    <property type="term" value="F:ATP binding"/>
    <property type="evidence" value="ECO:0007669"/>
    <property type="project" value="UniProtKB-KW"/>
</dbReference>
<accession>A0A5B9W1C6</accession>
<dbReference type="PANTHER" id="PTHR43289">
    <property type="entry name" value="MITOGEN-ACTIVATED PROTEIN KINASE KINASE KINASE 20-RELATED"/>
    <property type="match status" value="1"/>
</dbReference>
<dbReference type="SUPFAM" id="SSF56112">
    <property type="entry name" value="Protein kinase-like (PK-like)"/>
    <property type="match status" value="1"/>
</dbReference>
<dbReference type="RefSeq" id="WP_148594375.1">
    <property type="nucleotide sequence ID" value="NZ_CP042997.1"/>
</dbReference>
<keyword evidence="7" id="KW-1185">Reference proteome</keyword>
<dbReference type="EC" id="2.7.11.1" evidence="6"/>
<dbReference type="Proteomes" id="UP000324233">
    <property type="component" value="Chromosome"/>
</dbReference>